<feature type="transmembrane region" description="Helical" evidence="1">
    <location>
        <begin position="123"/>
        <end position="143"/>
    </location>
</feature>
<dbReference type="RefSeq" id="WP_238907842.1">
    <property type="nucleotide sequence ID" value="NZ_CP157584.1"/>
</dbReference>
<sequence length="163" mass="17051">MTRLPFAFLAGPFWTAVFLGLQARLFWRDAPGLAGPGEPPDWVLMATLLGLLAGAIAMAVLGLPAHRLLRRRRRTALAPYVLAFTAIGLVGWCAALLIASAFGPADLRLALYMLADTVVSRPAVPLAAAALGALIGASFWAIARPDRTAPLPESSTPRPGGSA</sequence>
<accession>A0AAU7LG35</accession>
<dbReference type="AlphaFoldDB" id="A0AAU7LG35"/>
<keyword evidence="1" id="KW-1133">Transmembrane helix</keyword>
<gene>
    <name evidence="2" type="ORF">ABFG95_10525</name>
</gene>
<protein>
    <submittedName>
        <fullName evidence="2">Uncharacterized protein</fullName>
    </submittedName>
</protein>
<feature type="transmembrane region" description="Helical" evidence="1">
    <location>
        <begin position="77"/>
        <end position="103"/>
    </location>
</feature>
<keyword evidence="1" id="KW-0812">Transmembrane</keyword>
<dbReference type="EMBL" id="CP157584">
    <property type="protein sequence ID" value="XBP00880.1"/>
    <property type="molecule type" value="Genomic_DNA"/>
</dbReference>
<evidence type="ECO:0000256" key="1">
    <source>
        <dbReference type="SAM" id="Phobius"/>
    </source>
</evidence>
<feature type="transmembrane region" description="Helical" evidence="1">
    <location>
        <begin position="42"/>
        <end position="65"/>
    </location>
</feature>
<evidence type="ECO:0000313" key="2">
    <source>
        <dbReference type="EMBL" id="XBP00880.1"/>
    </source>
</evidence>
<name>A0AAU7LG35_9BURK</name>
<keyword evidence="1" id="KW-0472">Membrane</keyword>
<proteinExistence type="predicted"/>
<dbReference type="KEGG" id="achh:ABFG95_10525"/>
<reference evidence="2" key="1">
    <citation type="submission" date="2024-05" db="EMBL/GenBank/DDBJ databases">
        <title>Transcriptome analysis of the degradation process of organic nitrogen by two heterotrophic nitrifying and aerobic denitrifying bacteria, Achromobacter sp. HNDS-1 and Enterobacter sp. HNDS-6.</title>
        <authorList>
            <person name="Huang Y."/>
        </authorList>
    </citation>
    <scope>NUCLEOTIDE SEQUENCE</scope>
    <source>
        <strain evidence="2">HNDS-1</strain>
    </source>
</reference>
<organism evidence="2">
    <name type="scientific">Achromobacter sp. HNDS-1</name>
    <dbReference type="NCBI Taxonomy" id="3151598"/>
    <lineage>
        <taxon>Bacteria</taxon>
        <taxon>Pseudomonadati</taxon>
        <taxon>Pseudomonadota</taxon>
        <taxon>Betaproteobacteria</taxon>
        <taxon>Burkholderiales</taxon>
        <taxon>Alcaligenaceae</taxon>
        <taxon>Achromobacter</taxon>
    </lineage>
</organism>